<dbReference type="Proteomes" id="UP000275951">
    <property type="component" value="Chromosome"/>
</dbReference>
<evidence type="ECO:0000313" key="2">
    <source>
        <dbReference type="Proteomes" id="UP000275951"/>
    </source>
</evidence>
<gene>
    <name evidence="1" type="ORF">EBQ10_02890</name>
</gene>
<sequence>MTNIRLDSPTLVALTIAPAPADTPEQYDLTFFPMTNDLDHEGQIPGIAASLTLTMPDQGWILGAVAQIYLLADEPAPHDSNNVDEWANDIVSAYHEQVAFLLWDIATSSLRSTAGLMKFLPVEIPDSPRQDMNITVVPAGEVEGPQ</sequence>
<dbReference type="EMBL" id="CP033905">
    <property type="protein sequence ID" value="AZR06339.1"/>
    <property type="molecule type" value="Genomic_DNA"/>
</dbReference>
<proteinExistence type="predicted"/>
<dbReference type="AlphaFoldDB" id="A0A3S9QKD9"/>
<name>A0A3S9QKD9_9ACTO</name>
<dbReference type="RefSeq" id="WP_126919823.1">
    <property type="nucleotide sequence ID" value="NZ_CP033905.1"/>
</dbReference>
<organism evidence="1 2">
    <name type="scientific">Trueperella pyogenes</name>
    <dbReference type="NCBI Taxonomy" id="1661"/>
    <lineage>
        <taxon>Bacteria</taxon>
        <taxon>Bacillati</taxon>
        <taxon>Actinomycetota</taxon>
        <taxon>Actinomycetes</taxon>
        <taxon>Actinomycetales</taxon>
        <taxon>Actinomycetaceae</taxon>
        <taxon>Trueperella</taxon>
    </lineage>
</organism>
<accession>A0A3S9QKD9</accession>
<evidence type="ECO:0000313" key="1">
    <source>
        <dbReference type="EMBL" id="AZR06339.1"/>
    </source>
</evidence>
<protein>
    <submittedName>
        <fullName evidence="1">Uncharacterized protein</fullName>
    </submittedName>
</protein>
<reference evidence="1 2" key="1">
    <citation type="submission" date="2018-11" db="EMBL/GenBank/DDBJ databases">
        <title>Multidrug-resistant genes are associated with an 42-kb island TGI1 carrying a complex class 1 integron in a Trueperella pyogenes.</title>
        <authorList>
            <person name="Dong W."/>
        </authorList>
    </citation>
    <scope>NUCLEOTIDE SEQUENCE [LARGE SCALE GENOMIC DNA]</scope>
    <source>
        <strain evidence="1 2">TP4</strain>
    </source>
</reference>